<dbReference type="InterPro" id="IPR011041">
    <property type="entry name" value="Quinoprot_gluc/sorb_DH_b-prop"/>
</dbReference>
<dbReference type="PANTHER" id="PTHR19328:SF13">
    <property type="entry name" value="HIPL1 PROTEIN"/>
    <property type="match status" value="1"/>
</dbReference>
<evidence type="ECO:0000313" key="3">
    <source>
        <dbReference type="Proteomes" id="UP001501468"/>
    </source>
</evidence>
<dbReference type="InterPro" id="IPR011042">
    <property type="entry name" value="6-blade_b-propeller_TolB-like"/>
</dbReference>
<dbReference type="Proteomes" id="UP001501468">
    <property type="component" value="Unassembled WGS sequence"/>
</dbReference>
<protein>
    <submittedName>
        <fullName evidence="2">PQQ-dependent sugar dehydrogenase</fullName>
    </submittedName>
</protein>
<sequence>MRVLATSATGIDVPWGLALLPDGAVLVTARDDFRVFRLDVSAGRLTPVGTVPGVVSNVGQQGEAGLLGVAVSPTFTRDRLVFVYYSTSADNRIAAVTYDSSRPAGRQLGRPSVIVKGIPHNVHHDGGRLAFGPDGYLYATTGEAQQPALAQDKSSLGGKILRMTATGRPAPGNPFGTLVWSYGHRNVQGIAWDAAGRLWASEFGDHSEDELNLIRPGHNYGWPQTEGRTNVPGITGPVAQWGPPEDSPSGIAIARGAVWMAALRGQRLWRIPLDGSATAAPPQDFLVGRYGRLRSVLAVGPDTLLVTTSNRDGRQSPGPGDDRILLLRVS</sequence>
<reference evidence="3" key="1">
    <citation type="journal article" date="2019" name="Int. J. Syst. Evol. Microbiol.">
        <title>The Global Catalogue of Microorganisms (GCM) 10K type strain sequencing project: providing services to taxonomists for standard genome sequencing and annotation.</title>
        <authorList>
            <consortium name="The Broad Institute Genomics Platform"/>
            <consortium name="The Broad Institute Genome Sequencing Center for Infectious Disease"/>
            <person name="Wu L."/>
            <person name="Ma J."/>
        </authorList>
    </citation>
    <scope>NUCLEOTIDE SEQUENCE [LARGE SCALE GENOMIC DNA]</scope>
    <source>
        <strain evidence="3">JCM 17125</strain>
    </source>
</reference>
<comment type="caution">
    <text evidence="2">The sequence shown here is derived from an EMBL/GenBank/DDBJ whole genome shotgun (WGS) entry which is preliminary data.</text>
</comment>
<proteinExistence type="predicted"/>
<dbReference type="InterPro" id="IPR012938">
    <property type="entry name" value="Glc/Sorbosone_DH"/>
</dbReference>
<dbReference type="EMBL" id="BAABDC010000001">
    <property type="protein sequence ID" value="GAA3691841.1"/>
    <property type="molecule type" value="Genomic_DNA"/>
</dbReference>
<evidence type="ECO:0000259" key="1">
    <source>
        <dbReference type="Pfam" id="PF07995"/>
    </source>
</evidence>
<name>A0ABP7CJL4_9MICO</name>
<dbReference type="SUPFAM" id="SSF50952">
    <property type="entry name" value="Soluble quinoprotein glucose dehydrogenase"/>
    <property type="match status" value="1"/>
</dbReference>
<gene>
    <name evidence="2" type="ORF">GCM10022399_04850</name>
</gene>
<organism evidence="2 3">
    <name type="scientific">Terrabacter ginsenosidimutans</name>
    <dbReference type="NCBI Taxonomy" id="490575"/>
    <lineage>
        <taxon>Bacteria</taxon>
        <taxon>Bacillati</taxon>
        <taxon>Actinomycetota</taxon>
        <taxon>Actinomycetes</taxon>
        <taxon>Micrococcales</taxon>
        <taxon>Intrasporangiaceae</taxon>
        <taxon>Terrabacter</taxon>
    </lineage>
</organism>
<dbReference type="Pfam" id="PF07995">
    <property type="entry name" value="GSDH"/>
    <property type="match status" value="1"/>
</dbReference>
<feature type="domain" description="Glucose/Sorbosone dehydrogenase" evidence="1">
    <location>
        <begin position="12"/>
        <end position="314"/>
    </location>
</feature>
<evidence type="ECO:0000313" key="2">
    <source>
        <dbReference type="EMBL" id="GAA3691841.1"/>
    </source>
</evidence>
<keyword evidence="3" id="KW-1185">Reference proteome</keyword>
<dbReference type="PANTHER" id="PTHR19328">
    <property type="entry name" value="HEDGEHOG-INTERACTING PROTEIN"/>
    <property type="match status" value="1"/>
</dbReference>
<dbReference type="Gene3D" id="2.120.10.30">
    <property type="entry name" value="TolB, C-terminal domain"/>
    <property type="match status" value="1"/>
</dbReference>
<accession>A0ABP7CJL4</accession>